<reference evidence="1 2" key="1">
    <citation type="journal article" date="2023" name="Science">
        <title>Complex scaffold remodeling in plant triterpene biosynthesis.</title>
        <authorList>
            <person name="De La Pena R."/>
            <person name="Hodgson H."/>
            <person name="Liu J.C."/>
            <person name="Stephenson M.J."/>
            <person name="Martin A.C."/>
            <person name="Owen C."/>
            <person name="Harkess A."/>
            <person name="Leebens-Mack J."/>
            <person name="Jimenez L.E."/>
            <person name="Osbourn A."/>
            <person name="Sattely E.S."/>
        </authorList>
    </citation>
    <scope>NUCLEOTIDE SEQUENCE [LARGE SCALE GENOMIC DNA]</scope>
    <source>
        <strain evidence="2">cv. JPN11</strain>
        <tissue evidence="1">Leaf</tissue>
    </source>
</reference>
<evidence type="ECO:0000313" key="2">
    <source>
        <dbReference type="Proteomes" id="UP001164539"/>
    </source>
</evidence>
<sequence>METSTTATTKKKKHLSSIADDVVRRCALEVGTSVDSLVGEFEAGWKPEIGQYSRKFVEYCSAKALSNMCQNIEEKISDGSFSRMTYDMMVAWEMPSACDEESRIECMGKEVEDGKAPEKVTSDQDEVPLFYTDLMPLLVDNEPNVGEDAFVWLGSLVPLVADVANGRFMFETLTAPTGNRLHYPAYDVFLKEIDKCIKNLQKQATPKGVEMADDEFILHVEGTASTQRVVRHIGKTSWPGRLTLTNYALYFEASGVITYEDAIKIDLSKNTEQSVKPTATGPWGAPLFDKAIVYESSELSEEIVLEFPEITSSIRRNLWLALMKEIMLMHQFLSKFKVECQIQAWEMHARTILSIIRLHAARELQRISPPDPTKFLIFALYDELPKGDYVLDELAESLKKVNSGHPCSCSSILRSMNLSIALSGEVKEEKEVEEQKHISDDICSPLQTAINQSREEAKEAKMAKFTTGVLKEEGISENVLVLMELLKPLKSFLPWFEEVISWERPGTTFVVIAATLLIVYKEWVGKALAACLLWLVAEMYGARKRRLPERCQEIVVCTTSDQTTMESIVSAQYGLITIHEMLQAANITILKIWSILISKARKHADMVMVAMTGLAIVLALIPFKYIIIAGVLNGFIISLKSKLMKNPGYDQGNRRLKEWWDSIPIIPVRLTDKLPSSPSPSPSPGPAPGASPR</sequence>
<keyword evidence="2" id="KW-1185">Reference proteome</keyword>
<comment type="caution">
    <text evidence="1">The sequence shown here is derived from an EMBL/GenBank/DDBJ whole genome shotgun (WGS) entry which is preliminary data.</text>
</comment>
<proteinExistence type="predicted"/>
<evidence type="ECO:0000313" key="1">
    <source>
        <dbReference type="EMBL" id="KAJ4721302.1"/>
    </source>
</evidence>
<dbReference type="Proteomes" id="UP001164539">
    <property type="component" value="Chromosome 4"/>
</dbReference>
<accession>A0ACC1YD52</accession>
<gene>
    <name evidence="1" type="ORF">OWV82_009006</name>
</gene>
<name>A0ACC1YD52_MELAZ</name>
<organism evidence="1 2">
    <name type="scientific">Melia azedarach</name>
    <name type="common">Chinaberry tree</name>
    <dbReference type="NCBI Taxonomy" id="155640"/>
    <lineage>
        <taxon>Eukaryota</taxon>
        <taxon>Viridiplantae</taxon>
        <taxon>Streptophyta</taxon>
        <taxon>Embryophyta</taxon>
        <taxon>Tracheophyta</taxon>
        <taxon>Spermatophyta</taxon>
        <taxon>Magnoliopsida</taxon>
        <taxon>eudicotyledons</taxon>
        <taxon>Gunneridae</taxon>
        <taxon>Pentapetalae</taxon>
        <taxon>rosids</taxon>
        <taxon>malvids</taxon>
        <taxon>Sapindales</taxon>
        <taxon>Meliaceae</taxon>
        <taxon>Melia</taxon>
    </lineage>
</organism>
<protein>
    <submittedName>
        <fullName evidence="1">DUF639 family protein</fullName>
    </submittedName>
</protein>
<dbReference type="EMBL" id="CM051397">
    <property type="protein sequence ID" value="KAJ4721302.1"/>
    <property type="molecule type" value="Genomic_DNA"/>
</dbReference>